<dbReference type="Pfam" id="PF00179">
    <property type="entry name" value="UQ_con"/>
    <property type="match status" value="1"/>
</dbReference>
<reference evidence="6" key="1">
    <citation type="journal article" date="2020" name="G3 (Bethesda)">
        <title>High-Quality Assemblies for Three Invasive Social Wasps from the &lt;i&gt;Vespula&lt;/i&gt; Genus.</title>
        <authorList>
            <person name="Harrop T.W.R."/>
            <person name="Guhlin J."/>
            <person name="McLaughlin G.M."/>
            <person name="Permina E."/>
            <person name="Stockwell P."/>
            <person name="Gilligan J."/>
            <person name="Le Lec M.F."/>
            <person name="Gruber M.A.M."/>
            <person name="Quinn O."/>
            <person name="Lovegrove M."/>
            <person name="Duncan E.J."/>
            <person name="Remnant E.J."/>
            <person name="Van Eeckhoven J."/>
            <person name="Graham B."/>
            <person name="Knapp R.A."/>
            <person name="Langford K.W."/>
            <person name="Kronenberg Z."/>
            <person name="Press M.O."/>
            <person name="Eacker S.M."/>
            <person name="Wilson-Rankin E.E."/>
            <person name="Purcell J."/>
            <person name="Lester P.J."/>
            <person name="Dearden P.K."/>
        </authorList>
    </citation>
    <scope>NUCLEOTIDE SEQUENCE</scope>
    <source>
        <strain evidence="6">Volc-1</strain>
    </source>
</reference>
<dbReference type="GO" id="GO:0005524">
    <property type="term" value="F:ATP binding"/>
    <property type="evidence" value="ECO:0007669"/>
    <property type="project" value="UniProtKB-UniRule"/>
</dbReference>
<evidence type="ECO:0000256" key="1">
    <source>
        <dbReference type="ARBA" id="ARBA00022679"/>
    </source>
</evidence>
<dbReference type="PROSITE" id="PS50127">
    <property type="entry name" value="UBC_2"/>
    <property type="match status" value="1"/>
</dbReference>
<dbReference type="PANTHER" id="PTHR24068">
    <property type="entry name" value="UBIQUITIN-CONJUGATING ENZYME E2"/>
    <property type="match status" value="1"/>
</dbReference>
<dbReference type="AlphaFoldDB" id="A0A834KMA3"/>
<evidence type="ECO:0000259" key="5">
    <source>
        <dbReference type="PROSITE" id="PS50127"/>
    </source>
</evidence>
<proteinExistence type="inferred from homology"/>
<comment type="similarity">
    <text evidence="4">Belongs to the ubiquitin-conjugating enzyme family.</text>
</comment>
<dbReference type="SMART" id="SM00212">
    <property type="entry name" value="UBCc"/>
    <property type="match status" value="1"/>
</dbReference>
<feature type="active site" description="Glycyl thioester intermediate" evidence="3">
    <location>
        <position position="113"/>
    </location>
</feature>
<dbReference type="SUPFAM" id="SSF54495">
    <property type="entry name" value="UBC-like"/>
    <property type="match status" value="1"/>
</dbReference>
<dbReference type="InterPro" id="IPR023313">
    <property type="entry name" value="UBQ-conjugating_AS"/>
</dbReference>
<dbReference type="GO" id="GO:0016740">
    <property type="term" value="F:transferase activity"/>
    <property type="evidence" value="ECO:0007669"/>
    <property type="project" value="UniProtKB-KW"/>
</dbReference>
<dbReference type="EMBL" id="JACSDY010000014">
    <property type="protein sequence ID" value="KAF7409313.1"/>
    <property type="molecule type" value="Genomic_DNA"/>
</dbReference>
<keyword evidence="7" id="KW-1185">Reference proteome</keyword>
<keyword evidence="4" id="KW-0547">Nucleotide-binding</keyword>
<dbReference type="InterPro" id="IPR000608">
    <property type="entry name" value="UBC"/>
</dbReference>
<keyword evidence="1" id="KW-0808">Transferase</keyword>
<evidence type="ECO:0000313" key="6">
    <source>
        <dbReference type="EMBL" id="KAF7409313.1"/>
    </source>
</evidence>
<name>A0A834KMA3_VESPE</name>
<sequence>MPREKSCLKFRANYNTPKQYVVRNTEKMQKAHRVRREIARLMVKPPEGVSCYAKEDSTEYILVTIIGPAGCAYEAGVFELDVELPERYPFEPPHVKFRTPIYHPNIDNNGRICLDLLRMPPKGGWKPTISLENLLTAIRSLLVHPNINDPLMTEIADEYRYNRFEFEYKARNFQGESKRKRDINSINVY</sequence>
<evidence type="ECO:0000313" key="7">
    <source>
        <dbReference type="Proteomes" id="UP000600918"/>
    </source>
</evidence>
<gene>
    <name evidence="6" type="ORF">H0235_014165</name>
</gene>
<accession>A0A834KMA3</accession>
<evidence type="ECO:0000256" key="3">
    <source>
        <dbReference type="PROSITE-ProRule" id="PRU10133"/>
    </source>
</evidence>
<dbReference type="Proteomes" id="UP000600918">
    <property type="component" value="Unassembled WGS sequence"/>
</dbReference>
<organism evidence="6 7">
    <name type="scientific">Vespula pensylvanica</name>
    <name type="common">Western yellow jacket</name>
    <name type="synonym">Wasp</name>
    <dbReference type="NCBI Taxonomy" id="30213"/>
    <lineage>
        <taxon>Eukaryota</taxon>
        <taxon>Metazoa</taxon>
        <taxon>Ecdysozoa</taxon>
        <taxon>Arthropoda</taxon>
        <taxon>Hexapoda</taxon>
        <taxon>Insecta</taxon>
        <taxon>Pterygota</taxon>
        <taxon>Neoptera</taxon>
        <taxon>Endopterygota</taxon>
        <taxon>Hymenoptera</taxon>
        <taxon>Apocrita</taxon>
        <taxon>Aculeata</taxon>
        <taxon>Vespoidea</taxon>
        <taxon>Vespidae</taxon>
        <taxon>Vespinae</taxon>
        <taxon>Vespula</taxon>
    </lineage>
</organism>
<dbReference type="PROSITE" id="PS00183">
    <property type="entry name" value="UBC_1"/>
    <property type="match status" value="1"/>
</dbReference>
<evidence type="ECO:0000256" key="2">
    <source>
        <dbReference type="ARBA" id="ARBA00022786"/>
    </source>
</evidence>
<dbReference type="CDD" id="cd23805">
    <property type="entry name" value="UBCc_UBE2T"/>
    <property type="match status" value="1"/>
</dbReference>
<keyword evidence="2 4" id="KW-0833">Ubl conjugation pathway</keyword>
<feature type="domain" description="UBC core" evidence="5">
    <location>
        <begin position="29"/>
        <end position="179"/>
    </location>
</feature>
<comment type="caution">
    <text evidence="6">The sequence shown here is derived from an EMBL/GenBank/DDBJ whole genome shotgun (WGS) entry which is preliminary data.</text>
</comment>
<dbReference type="InterPro" id="IPR016135">
    <property type="entry name" value="UBQ-conjugating_enzyme/RWD"/>
</dbReference>
<protein>
    <recommendedName>
        <fullName evidence="5">UBC core domain-containing protein</fullName>
    </recommendedName>
</protein>
<dbReference type="Gene3D" id="3.10.110.10">
    <property type="entry name" value="Ubiquitin Conjugating Enzyme"/>
    <property type="match status" value="1"/>
</dbReference>
<evidence type="ECO:0000256" key="4">
    <source>
        <dbReference type="RuleBase" id="RU362109"/>
    </source>
</evidence>
<keyword evidence="4" id="KW-0067">ATP-binding</keyword>